<dbReference type="AlphaFoldDB" id="A0A0F9PDM7"/>
<dbReference type="EMBL" id="LAZR01002577">
    <property type="protein sequence ID" value="KKN28254.1"/>
    <property type="molecule type" value="Genomic_DNA"/>
</dbReference>
<comment type="caution">
    <text evidence="2">The sequence shown here is derived from an EMBL/GenBank/DDBJ whole genome shotgun (WGS) entry which is preliminary data.</text>
</comment>
<name>A0A0F9PDM7_9ZZZZ</name>
<organism evidence="2">
    <name type="scientific">marine sediment metagenome</name>
    <dbReference type="NCBI Taxonomy" id="412755"/>
    <lineage>
        <taxon>unclassified sequences</taxon>
        <taxon>metagenomes</taxon>
        <taxon>ecological metagenomes</taxon>
    </lineage>
</organism>
<feature type="non-terminal residue" evidence="2">
    <location>
        <position position="360"/>
    </location>
</feature>
<evidence type="ECO:0000256" key="1">
    <source>
        <dbReference type="SAM" id="MobiDB-lite"/>
    </source>
</evidence>
<feature type="compositionally biased region" description="Basic and acidic residues" evidence="1">
    <location>
        <begin position="348"/>
        <end position="360"/>
    </location>
</feature>
<sequence>MAIVNVPAPRQANISPVLNFMLQMSSLRERKETRKLQERQVAVDEGALALKQGQSPYEILQMEAAVDQMDATTEETYKKTEALYGERIQALTREGITLANAGLAGDAKIKKRQAKQLKLETKELKRLKEEEPELFSQMILSSRIADVAQGEIRELTAGIQASQLQLAQTTQAHKVRMDALGQKMVGLSTMESPNDRHSMAVAIQNEDQEGIKLAAVGEMAYRDAERAKGSDVGLEAKQTTPVTEKLIDPNIDRTTEYSPDAMTSLRIAQDTGTQPLELRKIKVKENVGFGTLGPFGWIGPKQFQVMTEQEARSKGFGAQWDAQNVAEPVSVKEGVKSAVKKTTGTKKTTKETTKQITDSR</sequence>
<gene>
    <name evidence="2" type="ORF">LCGC14_0856090</name>
</gene>
<evidence type="ECO:0000313" key="2">
    <source>
        <dbReference type="EMBL" id="KKN28254.1"/>
    </source>
</evidence>
<protein>
    <submittedName>
        <fullName evidence="2">Uncharacterized protein</fullName>
    </submittedName>
</protein>
<reference evidence="2" key="1">
    <citation type="journal article" date="2015" name="Nature">
        <title>Complex archaea that bridge the gap between prokaryotes and eukaryotes.</title>
        <authorList>
            <person name="Spang A."/>
            <person name="Saw J.H."/>
            <person name="Jorgensen S.L."/>
            <person name="Zaremba-Niedzwiedzka K."/>
            <person name="Martijn J."/>
            <person name="Lind A.E."/>
            <person name="van Eijk R."/>
            <person name="Schleper C."/>
            <person name="Guy L."/>
            <person name="Ettema T.J."/>
        </authorList>
    </citation>
    <scope>NUCLEOTIDE SEQUENCE</scope>
</reference>
<proteinExistence type="predicted"/>
<accession>A0A0F9PDM7</accession>
<feature type="region of interest" description="Disordered" evidence="1">
    <location>
        <begin position="339"/>
        <end position="360"/>
    </location>
</feature>